<keyword evidence="2" id="KW-1185">Reference proteome</keyword>
<reference evidence="1 2" key="1">
    <citation type="journal article" date="2019" name="Emerg. Microbes Infect.">
        <title>Comprehensive subspecies identification of 175 nontuberculous mycobacteria species based on 7547 genomic profiles.</title>
        <authorList>
            <person name="Matsumoto Y."/>
            <person name="Kinjo T."/>
            <person name="Motooka D."/>
            <person name="Nabeya D."/>
            <person name="Jung N."/>
            <person name="Uechi K."/>
            <person name="Horii T."/>
            <person name="Iida T."/>
            <person name="Fujita J."/>
            <person name="Nakamura S."/>
        </authorList>
    </citation>
    <scope>NUCLEOTIDE SEQUENCE [LARGE SCALE GENOMIC DNA]</scope>
    <source>
        <strain evidence="1 2">JCM 14742</strain>
    </source>
</reference>
<dbReference type="OrthoDB" id="4762111at2"/>
<protein>
    <submittedName>
        <fullName evidence="1">Uncharacterized protein</fullName>
    </submittedName>
</protein>
<dbReference type="Proteomes" id="UP000467105">
    <property type="component" value="Chromosome"/>
</dbReference>
<evidence type="ECO:0000313" key="1">
    <source>
        <dbReference type="EMBL" id="BBZ43200.1"/>
    </source>
</evidence>
<dbReference type="RefSeq" id="WP_085267338.1">
    <property type="nucleotide sequence ID" value="NZ_AP022614.1"/>
</dbReference>
<dbReference type="AlphaFoldDB" id="A0A7I7YN05"/>
<proteinExistence type="predicted"/>
<evidence type="ECO:0000313" key="2">
    <source>
        <dbReference type="Proteomes" id="UP000467105"/>
    </source>
</evidence>
<gene>
    <name evidence="1" type="ORF">MPRM_04810</name>
</gene>
<name>A0A7I7YN05_9MYCO</name>
<organism evidence="1 2">
    <name type="scientific">Mycobacterium parmense</name>
    <dbReference type="NCBI Taxonomy" id="185642"/>
    <lineage>
        <taxon>Bacteria</taxon>
        <taxon>Bacillati</taxon>
        <taxon>Actinomycetota</taxon>
        <taxon>Actinomycetes</taxon>
        <taxon>Mycobacteriales</taxon>
        <taxon>Mycobacteriaceae</taxon>
        <taxon>Mycobacterium</taxon>
        <taxon>Mycobacterium simiae complex</taxon>
    </lineage>
</organism>
<dbReference type="EMBL" id="AP022614">
    <property type="protein sequence ID" value="BBZ43200.1"/>
    <property type="molecule type" value="Genomic_DNA"/>
</dbReference>
<sequence>MSAITTDRTSTGDALLRLTMRADAVISGLAGIVGVPLAGWLARKSGTTEAFEYGLAGFLIAYGTVVLGLAALPSVRRTGLGVVVANLLFTVAAVVLVLEHVFPLTTFGVAGTLASGVYTLVFAELQYQGWRRARA</sequence>
<accession>A0A7I7YN05</accession>